<dbReference type="Proteomes" id="UP001596169">
    <property type="component" value="Unassembled WGS sequence"/>
</dbReference>
<keyword evidence="2" id="KW-1185">Reference proteome</keyword>
<accession>A0ABW1Q268</accession>
<comment type="caution">
    <text evidence="1">The sequence shown here is derived from an EMBL/GenBank/DDBJ whole genome shotgun (WGS) entry which is preliminary data.</text>
</comment>
<name>A0ABW1Q268_9ENTR</name>
<organism evidence="1 2">
    <name type="scientific">Citrobacter bitternis</name>
    <dbReference type="NCBI Taxonomy" id="1585982"/>
    <lineage>
        <taxon>Bacteria</taxon>
        <taxon>Pseudomonadati</taxon>
        <taxon>Pseudomonadota</taxon>
        <taxon>Gammaproteobacteria</taxon>
        <taxon>Enterobacterales</taxon>
        <taxon>Enterobacteriaceae</taxon>
        <taxon>Citrobacter</taxon>
    </lineage>
</organism>
<evidence type="ECO:0000313" key="2">
    <source>
        <dbReference type="Proteomes" id="UP001596169"/>
    </source>
</evidence>
<protein>
    <submittedName>
        <fullName evidence="1">Uncharacterized protein</fullName>
    </submittedName>
</protein>
<dbReference type="EMBL" id="JBHSRG010000010">
    <property type="protein sequence ID" value="MFC6122492.1"/>
    <property type="molecule type" value="Genomic_DNA"/>
</dbReference>
<reference evidence="2" key="1">
    <citation type="journal article" date="2019" name="Int. J. Syst. Evol. Microbiol.">
        <title>The Global Catalogue of Microorganisms (GCM) 10K type strain sequencing project: providing services to taxonomists for standard genome sequencing and annotation.</title>
        <authorList>
            <consortium name="The Broad Institute Genomics Platform"/>
            <consortium name="The Broad Institute Genome Sequencing Center for Infectious Disease"/>
            <person name="Wu L."/>
            <person name="Ma J."/>
        </authorList>
    </citation>
    <scope>NUCLEOTIDE SEQUENCE [LARGE SCALE GENOMIC DNA]</scope>
    <source>
        <strain evidence="2">JCM30009</strain>
    </source>
</reference>
<dbReference type="RefSeq" id="WP_158276525.1">
    <property type="nucleotide sequence ID" value="NZ_JBHSRG010000010.1"/>
</dbReference>
<proteinExistence type="predicted"/>
<gene>
    <name evidence="1" type="ORF">ACFPZP_15670</name>
</gene>
<evidence type="ECO:0000313" key="1">
    <source>
        <dbReference type="EMBL" id="MFC6122492.1"/>
    </source>
</evidence>
<sequence length="56" mass="6680">MKTGFVFRHVLFEDFDSLGESLLEKGYRWQHIDTPFIASQCLAHWPTIYLSFWTGR</sequence>